<name>H3ZLK5_THELN</name>
<gene>
    <name evidence="1" type="ORF">OCC_01399</name>
</gene>
<dbReference type="EMBL" id="CP006670">
    <property type="protein sequence ID" value="EHR79143.1"/>
    <property type="molecule type" value="Genomic_DNA"/>
</dbReference>
<dbReference type="OrthoDB" id="39930at2157"/>
<keyword evidence="2" id="KW-1185">Reference proteome</keyword>
<dbReference type="HOGENOM" id="CLU_2911737_0_0_2"/>
<proteinExistence type="predicted"/>
<dbReference type="GeneID" id="16549359"/>
<dbReference type="KEGG" id="tlt:OCC_01399"/>
<organism evidence="1 2">
    <name type="scientific">Thermococcus litoralis (strain ATCC 51850 / DSM 5473 / JCM 8560 / NS-C)</name>
    <dbReference type="NCBI Taxonomy" id="523849"/>
    <lineage>
        <taxon>Archaea</taxon>
        <taxon>Methanobacteriati</taxon>
        <taxon>Methanobacteriota</taxon>
        <taxon>Thermococci</taxon>
        <taxon>Thermococcales</taxon>
        <taxon>Thermococcaceae</taxon>
        <taxon>Thermococcus</taxon>
    </lineage>
</organism>
<sequence length="61" mass="7322">MRGNKSPEISSKELLKMLGDNFKKRIEETPLEKYEEYYKRLKVAEMKRTLMISKAIKEEQL</sequence>
<dbReference type="Proteomes" id="UP000015502">
    <property type="component" value="Chromosome"/>
</dbReference>
<evidence type="ECO:0000313" key="1">
    <source>
        <dbReference type="EMBL" id="EHR79143.1"/>
    </source>
</evidence>
<protein>
    <submittedName>
        <fullName evidence="1">Uncharacterized protein</fullName>
    </submittedName>
</protein>
<dbReference type="STRING" id="523849.OCC_01399"/>
<dbReference type="PaxDb" id="523849-OCC_01399"/>
<evidence type="ECO:0000313" key="2">
    <source>
        <dbReference type="Proteomes" id="UP000015502"/>
    </source>
</evidence>
<accession>H3ZLK5</accession>
<dbReference type="RefSeq" id="WP_004067320.1">
    <property type="nucleotide sequence ID" value="NC_022084.1"/>
</dbReference>
<reference evidence="1 2" key="1">
    <citation type="journal article" date="2012" name="J. Bacteriol.">
        <title>Genome sequence of the model hyperthermophilic archaeon Thermococcus litoralis NS-C.</title>
        <authorList>
            <person name="Gardner A.F."/>
            <person name="Kumar S."/>
            <person name="Perler F.B."/>
        </authorList>
    </citation>
    <scope>NUCLEOTIDE SEQUENCE [LARGE SCALE GENOMIC DNA]</scope>
    <source>
        <strain evidence="2">ATCC 51850 / DSM 5473 / JCM 8560 / NS-C</strain>
    </source>
</reference>
<dbReference type="AlphaFoldDB" id="H3ZLK5"/>